<dbReference type="InterPro" id="IPR055927">
    <property type="entry name" value="DUF7504"/>
</dbReference>
<protein>
    <recommendedName>
        <fullName evidence="3">Halobacterial output domain-containing protein</fullName>
    </recommendedName>
</protein>
<accession>A0A6B0SEI8</accession>
<name>A0A6B0SEI8_9EURY</name>
<dbReference type="RefSeq" id="WP_159525694.1">
    <property type="nucleotide sequence ID" value="NZ_WUUU01000029.1"/>
</dbReference>
<dbReference type="OrthoDB" id="252760at2157"/>
<reference evidence="1 2" key="1">
    <citation type="submission" date="2019-12" db="EMBL/GenBank/DDBJ databases">
        <title>Isolation and characterization of three novel carbon monoxide-oxidizing members of Halobacteria from salione crusts and soils.</title>
        <authorList>
            <person name="Myers M.R."/>
            <person name="King G.M."/>
        </authorList>
    </citation>
    <scope>NUCLEOTIDE SEQUENCE [LARGE SCALE GENOMIC DNA]</scope>
    <source>
        <strain evidence="1 2">PCN9</strain>
    </source>
</reference>
<dbReference type="AlphaFoldDB" id="A0A6B0SEI8"/>
<evidence type="ECO:0000313" key="1">
    <source>
        <dbReference type="EMBL" id="MXR20135.1"/>
    </source>
</evidence>
<organism evidence="1 2">
    <name type="scientific">Halobacterium bonnevillei</name>
    <dbReference type="NCBI Taxonomy" id="2692200"/>
    <lineage>
        <taxon>Archaea</taxon>
        <taxon>Methanobacteriati</taxon>
        <taxon>Methanobacteriota</taxon>
        <taxon>Stenosarchaea group</taxon>
        <taxon>Halobacteria</taxon>
        <taxon>Halobacteriales</taxon>
        <taxon>Halobacteriaceae</taxon>
        <taxon>Halobacterium</taxon>
    </lineage>
</organism>
<keyword evidence="2" id="KW-1185">Reference proteome</keyword>
<comment type="caution">
    <text evidence="1">The sequence shown here is derived from an EMBL/GenBank/DDBJ whole genome shotgun (WGS) entry which is preliminary data.</text>
</comment>
<gene>
    <name evidence="1" type="ORF">GRX66_05790</name>
</gene>
<dbReference type="EMBL" id="WUUU01000029">
    <property type="protein sequence ID" value="MXR20135.1"/>
    <property type="molecule type" value="Genomic_DNA"/>
</dbReference>
<proteinExistence type="predicted"/>
<dbReference type="Pfam" id="PF24336">
    <property type="entry name" value="DUF7504"/>
    <property type="match status" value="1"/>
</dbReference>
<sequence length="240" mass="25619">MGEHADVEAFSNELAALKRDGCNVLVVSDAAGRGPACERLLGAPELDRRHVFLSTSSDVSTVLDRHSPRRTDASTLGVVDATPEHGTRSAAAASAQSDGAFSGTLSSTHGAWYDRVDDFTDFEALTAATRDALDRVGADAESPGEVRLCVDSLDPFFQAAAAGDVTEEGLFRFLHILTSAVREDDGMGHFHVSAGADDDLLATFEPLFGATLSIDTSSPGTTRQRWTLHESGRVTDWFEF</sequence>
<evidence type="ECO:0000313" key="2">
    <source>
        <dbReference type="Proteomes" id="UP000471521"/>
    </source>
</evidence>
<evidence type="ECO:0008006" key="3">
    <source>
        <dbReference type="Google" id="ProtNLM"/>
    </source>
</evidence>
<dbReference type="Proteomes" id="UP000471521">
    <property type="component" value="Unassembled WGS sequence"/>
</dbReference>